<dbReference type="InterPro" id="IPR050679">
    <property type="entry name" value="Bact_HTH_transcr_reg"/>
</dbReference>
<comment type="caution">
    <text evidence="5">The sequence shown here is derived from an EMBL/GenBank/DDBJ whole genome shotgun (WGS) entry which is preliminary data.</text>
</comment>
<evidence type="ECO:0000256" key="3">
    <source>
        <dbReference type="ARBA" id="ARBA00023163"/>
    </source>
</evidence>
<dbReference type="InterPro" id="IPR036388">
    <property type="entry name" value="WH-like_DNA-bd_sf"/>
</dbReference>
<sequence>MPDNASASPPYLRIVTTYREKIDAGELKPGDHLPSVRELAAGSGISHATAAKVIGVLKAEGYVITSTGATGGTVVAARAQTPADYVRTIQSTGKIYSRGNYARIISAGLVPAPEVAAAALGVEPGEPIVARSRVTYSSEDVPLSASVSYLAGSLAESCPKLLVAERILNGTPGYVAEQTGRQLGGTKEQVTADAATAAQSADLAIPAGSPVMLGRNWIYDTSGEVIEYGESCSVPGRWLTYQTRL</sequence>
<dbReference type="InterPro" id="IPR000524">
    <property type="entry name" value="Tscrpt_reg_HTH_GntR"/>
</dbReference>
<keyword evidence="1" id="KW-0805">Transcription regulation</keyword>
<dbReference type="CDD" id="cd07377">
    <property type="entry name" value="WHTH_GntR"/>
    <property type="match status" value="1"/>
</dbReference>
<dbReference type="Gene3D" id="1.10.10.10">
    <property type="entry name" value="Winged helix-like DNA-binding domain superfamily/Winged helix DNA-binding domain"/>
    <property type="match status" value="1"/>
</dbReference>
<dbReference type="PROSITE" id="PS50949">
    <property type="entry name" value="HTH_GNTR"/>
    <property type="match status" value="1"/>
</dbReference>
<keyword evidence="2" id="KW-0238">DNA-binding</keyword>
<dbReference type="Gene3D" id="3.40.1410.10">
    <property type="entry name" value="Chorismate lyase-like"/>
    <property type="match status" value="1"/>
</dbReference>
<keyword evidence="6" id="KW-1185">Reference proteome</keyword>
<dbReference type="Pfam" id="PF00392">
    <property type="entry name" value="GntR"/>
    <property type="match status" value="1"/>
</dbReference>
<reference evidence="5" key="1">
    <citation type="submission" date="2021-01" db="EMBL/GenBank/DDBJ databases">
        <title>Whole genome shotgun sequence of Actinoplanes siamensis NBRC 109076.</title>
        <authorList>
            <person name="Komaki H."/>
            <person name="Tamura T."/>
        </authorList>
    </citation>
    <scope>NUCLEOTIDE SEQUENCE</scope>
    <source>
        <strain evidence="5">NBRC 109076</strain>
    </source>
</reference>
<dbReference type="GO" id="GO:0003700">
    <property type="term" value="F:DNA-binding transcription factor activity"/>
    <property type="evidence" value="ECO:0007669"/>
    <property type="project" value="InterPro"/>
</dbReference>
<dbReference type="Proteomes" id="UP000629619">
    <property type="component" value="Unassembled WGS sequence"/>
</dbReference>
<dbReference type="EMBL" id="BOMW01000069">
    <property type="protein sequence ID" value="GIF08857.1"/>
    <property type="molecule type" value="Genomic_DNA"/>
</dbReference>
<evidence type="ECO:0000256" key="1">
    <source>
        <dbReference type="ARBA" id="ARBA00023015"/>
    </source>
</evidence>
<dbReference type="InterPro" id="IPR036390">
    <property type="entry name" value="WH_DNA-bd_sf"/>
</dbReference>
<evidence type="ECO:0000256" key="2">
    <source>
        <dbReference type="ARBA" id="ARBA00023125"/>
    </source>
</evidence>
<evidence type="ECO:0000313" key="6">
    <source>
        <dbReference type="Proteomes" id="UP000629619"/>
    </source>
</evidence>
<dbReference type="AlphaFoldDB" id="A0A919TNL3"/>
<dbReference type="Pfam" id="PF07702">
    <property type="entry name" value="UTRA"/>
    <property type="match status" value="1"/>
</dbReference>
<dbReference type="GO" id="GO:0003677">
    <property type="term" value="F:DNA binding"/>
    <property type="evidence" value="ECO:0007669"/>
    <property type="project" value="UniProtKB-KW"/>
</dbReference>
<dbReference type="PANTHER" id="PTHR44846">
    <property type="entry name" value="MANNOSYL-D-GLYCERATE TRANSPORT/METABOLISM SYSTEM REPRESSOR MNGR-RELATED"/>
    <property type="match status" value="1"/>
</dbReference>
<feature type="domain" description="HTH gntR-type" evidence="4">
    <location>
        <begin position="8"/>
        <end position="78"/>
    </location>
</feature>
<organism evidence="5 6">
    <name type="scientific">Actinoplanes siamensis</name>
    <dbReference type="NCBI Taxonomy" id="1223317"/>
    <lineage>
        <taxon>Bacteria</taxon>
        <taxon>Bacillati</taxon>
        <taxon>Actinomycetota</taxon>
        <taxon>Actinomycetes</taxon>
        <taxon>Micromonosporales</taxon>
        <taxon>Micromonosporaceae</taxon>
        <taxon>Actinoplanes</taxon>
    </lineage>
</organism>
<dbReference type="PANTHER" id="PTHR44846:SF17">
    <property type="entry name" value="GNTR-FAMILY TRANSCRIPTIONAL REGULATOR"/>
    <property type="match status" value="1"/>
</dbReference>
<dbReference type="InterPro" id="IPR028978">
    <property type="entry name" value="Chorismate_lyase_/UTRA_dom_sf"/>
</dbReference>
<dbReference type="GO" id="GO:0045892">
    <property type="term" value="P:negative regulation of DNA-templated transcription"/>
    <property type="evidence" value="ECO:0007669"/>
    <property type="project" value="TreeGrafter"/>
</dbReference>
<proteinExistence type="predicted"/>
<dbReference type="SMART" id="SM00866">
    <property type="entry name" value="UTRA"/>
    <property type="match status" value="1"/>
</dbReference>
<evidence type="ECO:0000259" key="4">
    <source>
        <dbReference type="PROSITE" id="PS50949"/>
    </source>
</evidence>
<protein>
    <submittedName>
        <fullName evidence="5">GntR family transcriptional regulator</fullName>
    </submittedName>
</protein>
<name>A0A919TNL3_9ACTN</name>
<dbReference type="SUPFAM" id="SSF46785">
    <property type="entry name" value="Winged helix' DNA-binding domain"/>
    <property type="match status" value="1"/>
</dbReference>
<evidence type="ECO:0000313" key="5">
    <source>
        <dbReference type="EMBL" id="GIF08857.1"/>
    </source>
</evidence>
<dbReference type="SUPFAM" id="SSF64288">
    <property type="entry name" value="Chorismate lyase-like"/>
    <property type="match status" value="1"/>
</dbReference>
<accession>A0A919TNL3</accession>
<dbReference type="InterPro" id="IPR011663">
    <property type="entry name" value="UTRA"/>
</dbReference>
<dbReference type="RefSeq" id="WP_203684202.1">
    <property type="nucleotide sequence ID" value="NZ_BOMW01000069.1"/>
</dbReference>
<dbReference type="SMART" id="SM00345">
    <property type="entry name" value="HTH_GNTR"/>
    <property type="match status" value="1"/>
</dbReference>
<gene>
    <name evidence="5" type="primary">phnF_1</name>
    <name evidence="5" type="ORF">Asi03nite_63950</name>
</gene>
<keyword evidence="3" id="KW-0804">Transcription</keyword>